<evidence type="ECO:0000313" key="2">
    <source>
        <dbReference type="Proteomes" id="UP000053424"/>
    </source>
</evidence>
<protein>
    <submittedName>
        <fullName evidence="1">Uncharacterized protein</fullName>
    </submittedName>
</protein>
<name>A0A0C3C566_HEBCY</name>
<dbReference type="EMBL" id="KN831774">
    <property type="protein sequence ID" value="KIM44005.1"/>
    <property type="molecule type" value="Genomic_DNA"/>
</dbReference>
<reference evidence="2" key="2">
    <citation type="submission" date="2015-01" db="EMBL/GenBank/DDBJ databases">
        <title>Evolutionary Origins and Diversification of the Mycorrhizal Mutualists.</title>
        <authorList>
            <consortium name="DOE Joint Genome Institute"/>
            <consortium name="Mycorrhizal Genomics Consortium"/>
            <person name="Kohler A."/>
            <person name="Kuo A."/>
            <person name="Nagy L.G."/>
            <person name="Floudas D."/>
            <person name="Copeland A."/>
            <person name="Barry K.W."/>
            <person name="Cichocki N."/>
            <person name="Veneault-Fourrey C."/>
            <person name="LaButti K."/>
            <person name="Lindquist E.A."/>
            <person name="Lipzen A."/>
            <person name="Lundell T."/>
            <person name="Morin E."/>
            <person name="Murat C."/>
            <person name="Riley R."/>
            <person name="Ohm R."/>
            <person name="Sun H."/>
            <person name="Tunlid A."/>
            <person name="Henrissat B."/>
            <person name="Grigoriev I.V."/>
            <person name="Hibbett D.S."/>
            <person name="Martin F."/>
        </authorList>
    </citation>
    <scope>NUCLEOTIDE SEQUENCE [LARGE SCALE GENOMIC DNA]</scope>
    <source>
        <strain evidence="2">h7</strain>
    </source>
</reference>
<proteinExistence type="predicted"/>
<dbReference type="HOGENOM" id="CLU_151417_0_0_1"/>
<dbReference type="AlphaFoldDB" id="A0A0C3C566"/>
<sequence>MVPYIIHDIADILSLPLEVLSIIDRFHAPLTPDLANVAQGSLSVGSFEIYREALKSPVLSLDADNTRWTKEIPITHLIDTTLAFVKTLRVVSSPCHIHRFGSRPTYGTWASFITTLGFASSETAFVMYALPHLRVRPLYSRR</sequence>
<gene>
    <name evidence="1" type="ORF">M413DRAFT_373047</name>
</gene>
<keyword evidence="2" id="KW-1185">Reference proteome</keyword>
<dbReference type="Proteomes" id="UP000053424">
    <property type="component" value="Unassembled WGS sequence"/>
</dbReference>
<evidence type="ECO:0000313" key="1">
    <source>
        <dbReference type="EMBL" id="KIM44005.1"/>
    </source>
</evidence>
<reference evidence="1 2" key="1">
    <citation type="submission" date="2014-04" db="EMBL/GenBank/DDBJ databases">
        <authorList>
            <consortium name="DOE Joint Genome Institute"/>
            <person name="Kuo A."/>
            <person name="Gay G."/>
            <person name="Dore J."/>
            <person name="Kohler A."/>
            <person name="Nagy L.G."/>
            <person name="Floudas D."/>
            <person name="Copeland A."/>
            <person name="Barry K.W."/>
            <person name="Cichocki N."/>
            <person name="Veneault-Fourrey C."/>
            <person name="LaButti K."/>
            <person name="Lindquist E.A."/>
            <person name="Lipzen A."/>
            <person name="Lundell T."/>
            <person name="Morin E."/>
            <person name="Murat C."/>
            <person name="Sun H."/>
            <person name="Tunlid A."/>
            <person name="Henrissat B."/>
            <person name="Grigoriev I.V."/>
            <person name="Hibbett D.S."/>
            <person name="Martin F."/>
            <person name="Nordberg H.P."/>
            <person name="Cantor M.N."/>
            <person name="Hua S.X."/>
        </authorList>
    </citation>
    <scope>NUCLEOTIDE SEQUENCE [LARGE SCALE GENOMIC DNA]</scope>
    <source>
        <strain evidence="2">h7</strain>
    </source>
</reference>
<organism evidence="1 2">
    <name type="scientific">Hebeloma cylindrosporum</name>
    <dbReference type="NCBI Taxonomy" id="76867"/>
    <lineage>
        <taxon>Eukaryota</taxon>
        <taxon>Fungi</taxon>
        <taxon>Dikarya</taxon>
        <taxon>Basidiomycota</taxon>
        <taxon>Agaricomycotina</taxon>
        <taxon>Agaricomycetes</taxon>
        <taxon>Agaricomycetidae</taxon>
        <taxon>Agaricales</taxon>
        <taxon>Agaricineae</taxon>
        <taxon>Hymenogastraceae</taxon>
        <taxon>Hebeloma</taxon>
    </lineage>
</organism>
<accession>A0A0C3C566</accession>